<evidence type="ECO:0000256" key="5">
    <source>
        <dbReference type="ARBA" id="ARBA00023136"/>
    </source>
</evidence>
<dbReference type="EMBL" id="CASHTH010003499">
    <property type="protein sequence ID" value="CAI8045699.1"/>
    <property type="molecule type" value="Genomic_DNA"/>
</dbReference>
<dbReference type="PANTHER" id="PTHR13064">
    <property type="entry name" value="TRANSMEMBRANE PROTEIN 9 FAMILY MEMBER"/>
    <property type="match status" value="1"/>
</dbReference>
<dbReference type="GO" id="GO:0005765">
    <property type="term" value="C:lysosomal membrane"/>
    <property type="evidence" value="ECO:0007669"/>
    <property type="project" value="InterPro"/>
</dbReference>
<evidence type="ECO:0000313" key="8">
    <source>
        <dbReference type="EMBL" id="CAI8045699.1"/>
    </source>
</evidence>
<dbReference type="PANTHER" id="PTHR13064:SF6">
    <property type="entry name" value="TRANSMEMBRANE PROTEIN 9"/>
    <property type="match status" value="1"/>
</dbReference>
<dbReference type="Pfam" id="PF05434">
    <property type="entry name" value="Tmemb_9"/>
    <property type="match status" value="1"/>
</dbReference>
<keyword evidence="9" id="KW-1185">Reference proteome</keyword>
<dbReference type="InterPro" id="IPR008853">
    <property type="entry name" value="TMEM9/TMEM9B"/>
</dbReference>
<comment type="caution">
    <text evidence="8">The sequence shown here is derived from an EMBL/GenBank/DDBJ whole genome shotgun (WGS) entry which is preliminary data.</text>
</comment>
<evidence type="ECO:0000256" key="4">
    <source>
        <dbReference type="ARBA" id="ARBA00022989"/>
    </source>
</evidence>
<feature type="region of interest" description="Disordered" evidence="6">
    <location>
        <begin position="1"/>
        <end position="20"/>
    </location>
</feature>
<evidence type="ECO:0000256" key="2">
    <source>
        <dbReference type="ARBA" id="ARBA00007264"/>
    </source>
</evidence>
<keyword evidence="4 7" id="KW-1133">Transmembrane helix</keyword>
<proteinExistence type="inferred from homology"/>
<feature type="transmembrane region" description="Helical" evidence="7">
    <location>
        <begin position="155"/>
        <end position="180"/>
    </location>
</feature>
<comment type="subcellular location">
    <subcellularLocation>
        <location evidence="1">Membrane</location>
    </subcellularLocation>
</comment>
<dbReference type="AlphaFoldDB" id="A0AA35X666"/>
<evidence type="ECO:0000256" key="7">
    <source>
        <dbReference type="SAM" id="Phobius"/>
    </source>
</evidence>
<evidence type="ECO:0000256" key="6">
    <source>
        <dbReference type="SAM" id="MobiDB-lite"/>
    </source>
</evidence>
<protein>
    <submittedName>
        <fullName evidence="8">Proton-transporting V-type ATPase complex assembly regulator TMEM9</fullName>
    </submittedName>
</protein>
<keyword evidence="5 7" id="KW-0472">Membrane</keyword>
<gene>
    <name evidence="8" type="ORF">GBAR_LOCUS25275</name>
</gene>
<organism evidence="8 9">
    <name type="scientific">Geodia barretti</name>
    <name type="common">Barrett's horny sponge</name>
    <dbReference type="NCBI Taxonomy" id="519541"/>
    <lineage>
        <taxon>Eukaryota</taxon>
        <taxon>Metazoa</taxon>
        <taxon>Porifera</taxon>
        <taxon>Demospongiae</taxon>
        <taxon>Heteroscleromorpha</taxon>
        <taxon>Tetractinellida</taxon>
        <taxon>Astrophorina</taxon>
        <taxon>Geodiidae</taxon>
        <taxon>Geodia</taxon>
    </lineage>
</organism>
<accession>A0AA35X666</accession>
<evidence type="ECO:0000256" key="3">
    <source>
        <dbReference type="ARBA" id="ARBA00022692"/>
    </source>
</evidence>
<comment type="similarity">
    <text evidence="2">Belongs to the TMEM9 family.</text>
</comment>
<keyword evidence="3 7" id="KW-0812">Transmembrane</keyword>
<evidence type="ECO:0000313" key="9">
    <source>
        <dbReference type="Proteomes" id="UP001174909"/>
    </source>
</evidence>
<reference evidence="8" key="1">
    <citation type="submission" date="2023-03" db="EMBL/GenBank/DDBJ databases">
        <authorList>
            <person name="Steffen K."/>
            <person name="Cardenas P."/>
        </authorList>
    </citation>
    <scope>NUCLEOTIDE SEQUENCE</scope>
</reference>
<dbReference type="Proteomes" id="UP001174909">
    <property type="component" value="Unassembled WGS sequence"/>
</dbReference>
<feature type="transmembrane region" description="Helical" evidence="7">
    <location>
        <begin position="55"/>
        <end position="82"/>
    </location>
</feature>
<name>A0AA35X666_GEOBA</name>
<sequence>MSGSSEPTGSEEDELSDGSGVAPLLGSSCNGRGNGELLPTGEKKEGPLARAFHSFVAWTFLLAVVSAFVLLMLMKVIAPYFLASKHDESWGSLLADNRCKCVCPHNLNVTLAYNTTVWMVEVNDPSECFCENILPVADDVLCLRCTCAYESRNSILIAVIVIIFLILSCGLFLYTLFICLQPLIFFRNTRPNRDQYALLGREHQTTTGLYNLRLRLQQMRWRQTVAEERLAESIR</sequence>
<evidence type="ECO:0000256" key="1">
    <source>
        <dbReference type="ARBA" id="ARBA00004370"/>
    </source>
</evidence>